<keyword evidence="7" id="KW-0251">Elongation factor</keyword>
<name>A0A7S8E8K6_9CHLR</name>
<feature type="coiled-coil region" evidence="4">
    <location>
        <begin position="13"/>
        <end position="40"/>
    </location>
</feature>
<dbReference type="GO" id="GO:0003746">
    <property type="term" value="F:translation elongation factor activity"/>
    <property type="evidence" value="ECO:0007669"/>
    <property type="project" value="UniProtKB-KW"/>
</dbReference>
<proteinExistence type="inferred from homology"/>
<gene>
    <name evidence="7" type="ORF">G4Y79_22075</name>
</gene>
<evidence type="ECO:0000259" key="6">
    <source>
        <dbReference type="Pfam" id="PF03449"/>
    </source>
</evidence>
<dbReference type="Pfam" id="PF01272">
    <property type="entry name" value="GreA_GreB"/>
    <property type="match status" value="1"/>
</dbReference>
<dbReference type="GO" id="GO:0032784">
    <property type="term" value="P:regulation of DNA-templated transcription elongation"/>
    <property type="evidence" value="ECO:0007669"/>
    <property type="project" value="InterPro"/>
</dbReference>
<keyword evidence="7" id="KW-0648">Protein biosynthesis</keyword>
<dbReference type="AlphaFoldDB" id="A0A7S8E8K6"/>
<dbReference type="RefSeq" id="WP_195170409.1">
    <property type="nucleotide sequence ID" value="NZ_CP062983.1"/>
</dbReference>
<keyword evidence="2" id="KW-0805">Transcription regulation</keyword>
<dbReference type="InterPro" id="IPR036805">
    <property type="entry name" value="Tscrpt_elong_fac_GreA/B_N_sf"/>
</dbReference>
<reference evidence="7 8" key="1">
    <citation type="submission" date="2020-02" db="EMBL/GenBank/DDBJ databases">
        <authorList>
            <person name="Zheng R.K."/>
            <person name="Sun C.M."/>
        </authorList>
    </citation>
    <scope>NUCLEOTIDE SEQUENCE [LARGE SCALE GENOMIC DNA]</scope>
    <source>
        <strain evidence="8">rifampicinis</strain>
    </source>
</reference>
<evidence type="ECO:0000256" key="4">
    <source>
        <dbReference type="SAM" id="Coils"/>
    </source>
</evidence>
<dbReference type="KEGG" id="pmet:G4Y79_22075"/>
<dbReference type="InterPro" id="IPR036953">
    <property type="entry name" value="GreA/GreB_C_sf"/>
</dbReference>
<evidence type="ECO:0000256" key="1">
    <source>
        <dbReference type="ARBA" id="ARBA00008213"/>
    </source>
</evidence>
<evidence type="ECO:0000256" key="3">
    <source>
        <dbReference type="ARBA" id="ARBA00023163"/>
    </source>
</evidence>
<evidence type="ECO:0000313" key="7">
    <source>
        <dbReference type="EMBL" id="QPC82340.1"/>
    </source>
</evidence>
<keyword evidence="8" id="KW-1185">Reference proteome</keyword>
<evidence type="ECO:0000259" key="5">
    <source>
        <dbReference type="Pfam" id="PF01272"/>
    </source>
</evidence>
<dbReference type="Gene3D" id="1.10.287.180">
    <property type="entry name" value="Transcription elongation factor, GreA/GreB, N-terminal domain"/>
    <property type="match status" value="1"/>
</dbReference>
<dbReference type="Gene3D" id="3.10.50.30">
    <property type="entry name" value="Transcription elongation factor, GreA/GreB, C-terminal domain"/>
    <property type="match status" value="1"/>
</dbReference>
<dbReference type="SUPFAM" id="SSF46557">
    <property type="entry name" value="GreA transcript cleavage protein, N-terminal domain"/>
    <property type="match status" value="1"/>
</dbReference>
<dbReference type="GO" id="GO:0070063">
    <property type="term" value="F:RNA polymerase binding"/>
    <property type="evidence" value="ECO:0007669"/>
    <property type="project" value="InterPro"/>
</dbReference>
<protein>
    <submittedName>
        <fullName evidence="7">GreA/GreB family elongation factor</fullName>
    </submittedName>
</protein>
<dbReference type="EMBL" id="CP062983">
    <property type="protein sequence ID" value="QPC82340.1"/>
    <property type="molecule type" value="Genomic_DNA"/>
</dbReference>
<evidence type="ECO:0000313" key="8">
    <source>
        <dbReference type="Proteomes" id="UP000594468"/>
    </source>
</evidence>
<dbReference type="PIRSF" id="PIRSF006092">
    <property type="entry name" value="GreA_GreB"/>
    <property type="match status" value="1"/>
</dbReference>
<dbReference type="PANTHER" id="PTHR30437">
    <property type="entry name" value="TRANSCRIPTION ELONGATION FACTOR GREA"/>
    <property type="match status" value="1"/>
</dbReference>
<evidence type="ECO:0000256" key="2">
    <source>
        <dbReference type="ARBA" id="ARBA00023015"/>
    </source>
</evidence>
<dbReference type="InterPro" id="IPR023459">
    <property type="entry name" value="Tscrpt_elong_fac_GreA/B_fam"/>
</dbReference>
<dbReference type="InterPro" id="IPR018151">
    <property type="entry name" value="TF_GreA/GreB_CS"/>
</dbReference>
<sequence length="157" mass="17454">MAEEQTTLTQAGYDRLANELANLQQELREVIEELGDTHDDEGVGDSAQYSLATERERLQERIDYLKHVLETAQVIERAETDTVSVGNRITVLEGDEEFSFNLISQAEVINGQRGISNESPVGKALIGHKVGDKVKVETPDGIVQYTIRSIENIPDND</sequence>
<dbReference type="SUPFAM" id="SSF54534">
    <property type="entry name" value="FKBP-like"/>
    <property type="match status" value="1"/>
</dbReference>
<comment type="similarity">
    <text evidence="1">Belongs to the GreA/GreB family.</text>
</comment>
<dbReference type="GO" id="GO:0006354">
    <property type="term" value="P:DNA-templated transcription elongation"/>
    <property type="evidence" value="ECO:0007669"/>
    <property type="project" value="TreeGrafter"/>
</dbReference>
<feature type="domain" description="Transcription elongation factor GreA/GreB N-terminal" evidence="6">
    <location>
        <begin position="8"/>
        <end position="74"/>
    </location>
</feature>
<dbReference type="InterPro" id="IPR022691">
    <property type="entry name" value="Tscrpt_elong_fac_GreA/B_N"/>
</dbReference>
<keyword evidence="4" id="KW-0175">Coiled coil</keyword>
<keyword evidence="3" id="KW-0804">Transcription</keyword>
<accession>A0A7S8E8K6</accession>
<dbReference type="InterPro" id="IPR001437">
    <property type="entry name" value="Tscrpt_elong_fac_GreA/B_C"/>
</dbReference>
<feature type="domain" description="Transcription elongation factor GreA/GreB C-terminal" evidence="5">
    <location>
        <begin position="80"/>
        <end position="151"/>
    </location>
</feature>
<dbReference type="PANTHER" id="PTHR30437:SF4">
    <property type="entry name" value="TRANSCRIPTION ELONGATION FACTOR GREA"/>
    <property type="match status" value="1"/>
</dbReference>
<dbReference type="PROSITE" id="PS00830">
    <property type="entry name" value="GREAB_2"/>
    <property type="match status" value="1"/>
</dbReference>
<dbReference type="Pfam" id="PF03449">
    <property type="entry name" value="GreA_GreB_N"/>
    <property type="match status" value="1"/>
</dbReference>
<dbReference type="GO" id="GO:0003677">
    <property type="term" value="F:DNA binding"/>
    <property type="evidence" value="ECO:0007669"/>
    <property type="project" value="InterPro"/>
</dbReference>
<dbReference type="Proteomes" id="UP000594468">
    <property type="component" value="Chromosome"/>
</dbReference>
<organism evidence="7 8">
    <name type="scientific">Phototrophicus methaneseepsis</name>
    <dbReference type="NCBI Taxonomy" id="2710758"/>
    <lineage>
        <taxon>Bacteria</taxon>
        <taxon>Bacillati</taxon>
        <taxon>Chloroflexota</taxon>
        <taxon>Candidatus Thermofontia</taxon>
        <taxon>Phototrophicales</taxon>
        <taxon>Phototrophicaceae</taxon>
        <taxon>Phototrophicus</taxon>
    </lineage>
</organism>